<protein>
    <submittedName>
        <fullName evidence="1">Uncharacterized protein</fullName>
    </submittedName>
</protein>
<name>A0A3G1KRY2_FORW1</name>
<dbReference type="EMBL" id="CP017634">
    <property type="protein sequence ID" value="ATW25144.1"/>
    <property type="molecule type" value="Genomic_DNA"/>
</dbReference>
<dbReference type="Proteomes" id="UP000323521">
    <property type="component" value="Chromosome"/>
</dbReference>
<accession>A0A3G1KRY2</accession>
<evidence type="ECO:0000313" key="1">
    <source>
        <dbReference type="EMBL" id="ATW25144.1"/>
    </source>
</evidence>
<gene>
    <name evidence="1" type="ORF">DCMF_10520</name>
</gene>
<organism evidence="1 2">
    <name type="scientific">Formimonas warabiya</name>
    <dbReference type="NCBI Taxonomy" id="1761012"/>
    <lineage>
        <taxon>Bacteria</taxon>
        <taxon>Bacillati</taxon>
        <taxon>Bacillota</taxon>
        <taxon>Clostridia</taxon>
        <taxon>Eubacteriales</taxon>
        <taxon>Peptococcaceae</taxon>
        <taxon>Candidatus Formimonas</taxon>
    </lineage>
</organism>
<proteinExistence type="predicted"/>
<dbReference type="AlphaFoldDB" id="A0A3G1KRY2"/>
<keyword evidence="2" id="KW-1185">Reference proteome</keyword>
<reference evidence="1 2" key="1">
    <citation type="submission" date="2016-10" db="EMBL/GenBank/DDBJ databases">
        <title>Complete Genome Sequence of Peptococcaceae strain DCMF.</title>
        <authorList>
            <person name="Edwards R.J."/>
            <person name="Holland S.I."/>
            <person name="Deshpande N.P."/>
            <person name="Wong Y.K."/>
            <person name="Ertan H."/>
            <person name="Manefield M."/>
            <person name="Russell T.L."/>
            <person name="Lee M.J."/>
        </authorList>
    </citation>
    <scope>NUCLEOTIDE SEQUENCE [LARGE SCALE GENOMIC DNA]</scope>
    <source>
        <strain evidence="1 2">DCMF</strain>
    </source>
</reference>
<dbReference type="RefSeq" id="WP_148134396.1">
    <property type="nucleotide sequence ID" value="NZ_CP017634.1"/>
</dbReference>
<dbReference type="OrthoDB" id="9858157at2"/>
<dbReference type="KEGG" id="fwa:DCMF_10520"/>
<sequence>MDPTELNKLILDLLERDCYKATDHLVEELRVEYPQQYRQVMEAFCKEYDLSGCGAEMSPITVLNVSLNALLKEQKIEKKRENGISMWRLL</sequence>
<evidence type="ECO:0000313" key="2">
    <source>
        <dbReference type="Proteomes" id="UP000323521"/>
    </source>
</evidence>